<evidence type="ECO:0000313" key="8">
    <source>
        <dbReference type="WBParaSite" id="TCNE_0001628601-mRNA-1"/>
    </source>
</evidence>
<evidence type="ECO:0000256" key="2">
    <source>
        <dbReference type="ARBA" id="ARBA00022491"/>
    </source>
</evidence>
<dbReference type="InterPro" id="IPR013907">
    <property type="entry name" value="Sds3"/>
</dbReference>
<reference evidence="6 7" key="2">
    <citation type="submission" date="2018-11" db="EMBL/GenBank/DDBJ databases">
        <authorList>
            <consortium name="Pathogen Informatics"/>
        </authorList>
    </citation>
    <scope>NUCLEOTIDE SEQUENCE [LARGE SCALE GENOMIC DNA]</scope>
</reference>
<gene>
    <name evidence="6" type="ORF">TCNE_LOCUS16285</name>
</gene>
<dbReference type="AlphaFoldDB" id="A0A183V6B5"/>
<comment type="subcellular location">
    <subcellularLocation>
        <location evidence="1">Nucleus</location>
    </subcellularLocation>
</comment>
<dbReference type="Proteomes" id="UP000050794">
    <property type="component" value="Unassembled WGS sequence"/>
</dbReference>
<evidence type="ECO:0000256" key="5">
    <source>
        <dbReference type="ARBA" id="ARBA00023242"/>
    </source>
</evidence>
<accession>A0A183V6B5</accession>
<evidence type="ECO:0000256" key="1">
    <source>
        <dbReference type="ARBA" id="ARBA00004123"/>
    </source>
</evidence>
<sequence>MSDDARGTESDSETEIEYTVYEKRREVNVRKIVLLERLFSIAKQRLYHERLRQLETRQVELLNQTAADYINKKAVLLDEHRARSEYNTAFRTLQMESLRRKMVGKLETAHKNLIHNKKMAFERIEGEIKGRIAQMEKERKRCLDVIEQFALEGKEHPKRRKTDDETLENLRRELDMPLVFYMLPKEQFLMDITLVEDAMKAVTL</sequence>
<keyword evidence="4" id="KW-0804">Transcription</keyword>
<keyword evidence="7" id="KW-1185">Reference proteome</keyword>
<keyword evidence="2" id="KW-0678">Repressor</keyword>
<dbReference type="GO" id="GO:0010468">
    <property type="term" value="P:regulation of gene expression"/>
    <property type="evidence" value="ECO:0007669"/>
    <property type="project" value="UniProtKB-ARBA"/>
</dbReference>
<dbReference type="Gene3D" id="1.20.5.1500">
    <property type="match status" value="1"/>
</dbReference>
<dbReference type="Pfam" id="PF08598">
    <property type="entry name" value="Sds3"/>
    <property type="match status" value="1"/>
</dbReference>
<dbReference type="SMART" id="SM01401">
    <property type="entry name" value="Sds3"/>
    <property type="match status" value="1"/>
</dbReference>
<evidence type="ECO:0000313" key="6">
    <source>
        <dbReference type="EMBL" id="VDM47606.1"/>
    </source>
</evidence>
<dbReference type="GO" id="GO:0005654">
    <property type="term" value="C:nucleoplasm"/>
    <property type="evidence" value="ECO:0007669"/>
    <property type="project" value="UniProtKB-ARBA"/>
</dbReference>
<keyword evidence="5" id="KW-0539">Nucleus</keyword>
<evidence type="ECO:0000313" key="7">
    <source>
        <dbReference type="Proteomes" id="UP000050794"/>
    </source>
</evidence>
<dbReference type="EMBL" id="UYWY01023469">
    <property type="protein sequence ID" value="VDM47606.1"/>
    <property type="molecule type" value="Genomic_DNA"/>
</dbReference>
<proteinExistence type="predicted"/>
<dbReference type="WBParaSite" id="TCNE_0001628601-mRNA-1">
    <property type="protein sequence ID" value="TCNE_0001628601-mRNA-1"/>
    <property type="gene ID" value="TCNE_0001628601"/>
</dbReference>
<organism evidence="7 8">
    <name type="scientific">Toxocara canis</name>
    <name type="common">Canine roundworm</name>
    <dbReference type="NCBI Taxonomy" id="6265"/>
    <lineage>
        <taxon>Eukaryota</taxon>
        <taxon>Metazoa</taxon>
        <taxon>Ecdysozoa</taxon>
        <taxon>Nematoda</taxon>
        <taxon>Chromadorea</taxon>
        <taxon>Rhabditida</taxon>
        <taxon>Spirurina</taxon>
        <taxon>Ascaridomorpha</taxon>
        <taxon>Ascaridoidea</taxon>
        <taxon>Toxocaridae</taxon>
        <taxon>Toxocara</taxon>
    </lineage>
</organism>
<keyword evidence="3" id="KW-0805">Transcription regulation</keyword>
<reference evidence="8" key="1">
    <citation type="submission" date="2016-06" db="UniProtKB">
        <authorList>
            <consortium name="WormBaseParasite"/>
        </authorList>
    </citation>
    <scope>IDENTIFICATION</scope>
</reference>
<name>A0A183V6B5_TOXCA</name>
<evidence type="ECO:0000256" key="3">
    <source>
        <dbReference type="ARBA" id="ARBA00023015"/>
    </source>
</evidence>
<protein>
    <submittedName>
        <fullName evidence="8">Meiosis-specific nuclear structural protein 1</fullName>
    </submittedName>
</protein>
<evidence type="ECO:0000256" key="4">
    <source>
        <dbReference type="ARBA" id="ARBA00023163"/>
    </source>
</evidence>
<dbReference type="PANTHER" id="PTHR21964">
    <property type="entry name" value="BREAST CANCER METASTASIS-SUPPRESSOR 1"/>
    <property type="match status" value="1"/>
</dbReference>